<proteinExistence type="predicted"/>
<accession>A0A512C0E7</accession>
<keyword evidence="4" id="KW-1185">Reference proteome</keyword>
<evidence type="ECO:0000256" key="1">
    <source>
        <dbReference type="SAM" id="MobiDB-lite"/>
    </source>
</evidence>
<feature type="compositionally biased region" description="Polar residues" evidence="1">
    <location>
        <begin position="20"/>
        <end position="35"/>
    </location>
</feature>
<evidence type="ECO:0000313" key="4">
    <source>
        <dbReference type="Proteomes" id="UP000321085"/>
    </source>
</evidence>
<name>A0A512C0E7_9HYPH</name>
<evidence type="ECO:0000313" key="3">
    <source>
        <dbReference type="EMBL" id="GEO17686.1"/>
    </source>
</evidence>
<comment type="caution">
    <text evidence="3">The sequence shown here is derived from an EMBL/GenBank/DDBJ whole genome shotgun (WGS) entry which is preliminary data.</text>
</comment>
<dbReference type="Proteomes" id="UP000321085">
    <property type="component" value="Unassembled WGS sequence"/>
</dbReference>
<dbReference type="EMBL" id="BJYU01000118">
    <property type="protein sequence ID" value="GEO17686.1"/>
    <property type="molecule type" value="Genomic_DNA"/>
</dbReference>
<dbReference type="InterPro" id="IPR054189">
    <property type="entry name" value="DUF6894"/>
</dbReference>
<gene>
    <name evidence="3" type="ORF">MAE02_53820</name>
</gene>
<feature type="domain" description="DUF6894" evidence="2">
    <location>
        <begin position="37"/>
        <end position="105"/>
    </location>
</feature>
<protein>
    <recommendedName>
        <fullName evidence="2">DUF6894 domain-containing protein</fullName>
    </recommendedName>
</protein>
<sequence length="111" mass="11982">MITLTNSKLAPEEGHVETDASAQCPNASAQGPSLSSRYYFNLTDGETMIRDEEGVEASSIQAAVLSAMEAVEELRGQEPLDPDEWQGWRLEIVDVSGHAVQTIPLDALSAH</sequence>
<dbReference type="AlphaFoldDB" id="A0A512C0E7"/>
<dbReference type="Pfam" id="PF21834">
    <property type="entry name" value="DUF6894"/>
    <property type="match status" value="1"/>
</dbReference>
<organism evidence="3 4">
    <name type="scientific">Microvirga aerophila</name>
    <dbReference type="NCBI Taxonomy" id="670291"/>
    <lineage>
        <taxon>Bacteria</taxon>
        <taxon>Pseudomonadati</taxon>
        <taxon>Pseudomonadota</taxon>
        <taxon>Alphaproteobacteria</taxon>
        <taxon>Hyphomicrobiales</taxon>
        <taxon>Methylobacteriaceae</taxon>
        <taxon>Microvirga</taxon>
    </lineage>
</organism>
<evidence type="ECO:0000259" key="2">
    <source>
        <dbReference type="Pfam" id="PF21834"/>
    </source>
</evidence>
<reference evidence="3 4" key="1">
    <citation type="submission" date="2019-07" db="EMBL/GenBank/DDBJ databases">
        <title>Whole genome shotgun sequence of Microvirga aerophila NBRC 106136.</title>
        <authorList>
            <person name="Hosoyama A."/>
            <person name="Uohara A."/>
            <person name="Ohji S."/>
            <person name="Ichikawa N."/>
        </authorList>
    </citation>
    <scope>NUCLEOTIDE SEQUENCE [LARGE SCALE GENOMIC DNA]</scope>
    <source>
        <strain evidence="3 4">NBRC 106136</strain>
    </source>
</reference>
<feature type="region of interest" description="Disordered" evidence="1">
    <location>
        <begin position="1"/>
        <end position="35"/>
    </location>
</feature>